<keyword evidence="3" id="KW-1185">Reference proteome</keyword>
<sequence>MLILGLLLFGMLVGAAAQLLLGARVKGINWTTALVAGLLGSFVGGLLISLLAGDGLELRPSGIIGSICGALLVTLAWSWWQGRRTSTSA</sequence>
<gene>
    <name evidence="2" type="ORF">EXE57_12355</name>
</gene>
<dbReference type="EMBL" id="CP038267">
    <property type="protein sequence ID" value="QBR92973.1"/>
    <property type="molecule type" value="Genomic_DNA"/>
</dbReference>
<evidence type="ECO:0000256" key="1">
    <source>
        <dbReference type="SAM" id="Phobius"/>
    </source>
</evidence>
<evidence type="ECO:0000313" key="3">
    <source>
        <dbReference type="Proteomes" id="UP000294894"/>
    </source>
</evidence>
<evidence type="ECO:0000313" key="2">
    <source>
        <dbReference type="EMBL" id="QBR92973.1"/>
    </source>
</evidence>
<dbReference type="Proteomes" id="UP000294894">
    <property type="component" value="Chromosome"/>
</dbReference>
<dbReference type="AlphaFoldDB" id="A0A4P7GLV8"/>
<feature type="transmembrane region" description="Helical" evidence="1">
    <location>
        <begin position="32"/>
        <end position="51"/>
    </location>
</feature>
<feature type="transmembrane region" description="Helical" evidence="1">
    <location>
        <begin position="63"/>
        <end position="80"/>
    </location>
</feature>
<name>A0A4P7GLV8_9ACTN</name>
<dbReference type="OrthoDB" id="3393862at2"/>
<dbReference type="KEGG" id="noy:EXE57_12355"/>
<protein>
    <submittedName>
        <fullName evidence="2">GlsB/YeaQ/YmgE family stress response membrane protein</fullName>
    </submittedName>
</protein>
<keyword evidence="1" id="KW-0472">Membrane</keyword>
<keyword evidence="1" id="KW-1133">Transmembrane helix</keyword>
<dbReference type="RefSeq" id="WP_135077923.1">
    <property type="nucleotide sequence ID" value="NZ_CP038267.1"/>
</dbReference>
<reference evidence="2 3" key="1">
    <citation type="submission" date="2019-03" db="EMBL/GenBank/DDBJ databases">
        <title>Three New Species of Nocardioides, Nocardioides euryhalodurans sp. nov., Nocardioides seonyuensis sp. nov. and Nocardioides eburneoflavus sp. nov., Iolated from Soil.</title>
        <authorList>
            <person name="Roh S.G."/>
            <person name="Lee C."/>
            <person name="Kim M.-K."/>
            <person name="Kim S.B."/>
        </authorList>
    </citation>
    <scope>NUCLEOTIDE SEQUENCE [LARGE SCALE GENOMIC DNA]</scope>
    <source>
        <strain evidence="2 3">MMS17-SY117</strain>
    </source>
</reference>
<organism evidence="2 3">
    <name type="scientific">Nocardioides euryhalodurans</name>
    <dbReference type="NCBI Taxonomy" id="2518370"/>
    <lineage>
        <taxon>Bacteria</taxon>
        <taxon>Bacillati</taxon>
        <taxon>Actinomycetota</taxon>
        <taxon>Actinomycetes</taxon>
        <taxon>Propionibacteriales</taxon>
        <taxon>Nocardioidaceae</taxon>
        <taxon>Nocardioides</taxon>
    </lineage>
</organism>
<keyword evidence="1" id="KW-0812">Transmembrane</keyword>
<proteinExistence type="predicted"/>
<accession>A0A4P7GLV8</accession>